<comment type="similarity">
    <text evidence="2 9">Belongs to the carbamoyltransferase HypF family.</text>
</comment>
<dbReference type="Pfam" id="PF17788">
    <property type="entry name" value="HypF_C"/>
    <property type="match status" value="1"/>
</dbReference>
<dbReference type="Gene3D" id="3.30.70.100">
    <property type="match status" value="1"/>
</dbReference>
<comment type="pathway">
    <text evidence="1 9">Protein modification; [NiFe] hydrogenase maturation.</text>
</comment>
<dbReference type="SUPFAM" id="SSF55821">
    <property type="entry name" value="YrdC/RibB"/>
    <property type="match status" value="1"/>
</dbReference>
<dbReference type="Pfam" id="PF01300">
    <property type="entry name" value="Sua5_yciO_yrdC"/>
    <property type="match status" value="1"/>
</dbReference>
<keyword evidence="4" id="KW-0479">Metal-binding</keyword>
<evidence type="ECO:0000256" key="1">
    <source>
        <dbReference type="ARBA" id="ARBA00004711"/>
    </source>
</evidence>
<feature type="active site" evidence="10">
    <location>
        <position position="46"/>
    </location>
</feature>
<dbReference type="GO" id="GO:0008270">
    <property type="term" value="F:zinc ion binding"/>
    <property type="evidence" value="ECO:0007669"/>
    <property type="project" value="UniProtKB-KW"/>
</dbReference>
<evidence type="ECO:0000259" key="12">
    <source>
        <dbReference type="PROSITE" id="PS51163"/>
    </source>
</evidence>
<comment type="catalytic activity">
    <reaction evidence="7 9">
        <text>C-terminal L-cysteinyl-[HypE protein] + carbamoyl phosphate + ATP + H2O = C-terminal S-carboxamide-L-cysteinyl-[HypE protein] + AMP + phosphate + diphosphate + H(+)</text>
        <dbReference type="Rhea" id="RHEA:55636"/>
        <dbReference type="Rhea" id="RHEA-COMP:14247"/>
        <dbReference type="Rhea" id="RHEA-COMP:14392"/>
        <dbReference type="ChEBI" id="CHEBI:15377"/>
        <dbReference type="ChEBI" id="CHEBI:15378"/>
        <dbReference type="ChEBI" id="CHEBI:30616"/>
        <dbReference type="ChEBI" id="CHEBI:33019"/>
        <dbReference type="ChEBI" id="CHEBI:43474"/>
        <dbReference type="ChEBI" id="CHEBI:58228"/>
        <dbReference type="ChEBI" id="CHEBI:76913"/>
        <dbReference type="ChEBI" id="CHEBI:139126"/>
        <dbReference type="ChEBI" id="CHEBI:456215"/>
    </reaction>
</comment>
<dbReference type="PROSITE" id="PS00150">
    <property type="entry name" value="ACYLPHOSPHATASE_1"/>
    <property type="match status" value="1"/>
</dbReference>
<dbReference type="InterPro" id="IPR036046">
    <property type="entry name" value="Acylphosphatase-like_dom_sf"/>
</dbReference>
<dbReference type="GO" id="GO:0003725">
    <property type="term" value="F:double-stranded RNA binding"/>
    <property type="evidence" value="ECO:0007669"/>
    <property type="project" value="InterPro"/>
</dbReference>
<keyword evidence="3" id="KW-0436">Ligase</keyword>
<evidence type="ECO:0000256" key="8">
    <source>
        <dbReference type="ARBA" id="ARBA00072168"/>
    </source>
</evidence>
<keyword evidence="6" id="KW-0862">Zinc</keyword>
<dbReference type="RefSeq" id="WP_017459297.1">
    <property type="nucleotide sequence ID" value="NZ_FMUI01000012.1"/>
</dbReference>
<dbReference type="InterPro" id="IPR017945">
    <property type="entry name" value="DHBP_synth_RibB-like_a/b_dom"/>
</dbReference>
<dbReference type="GO" id="GO:0051604">
    <property type="term" value="P:protein maturation"/>
    <property type="evidence" value="ECO:0007669"/>
    <property type="project" value="TreeGrafter"/>
</dbReference>
<dbReference type="Pfam" id="PF07503">
    <property type="entry name" value="zf-HYPF"/>
    <property type="match status" value="2"/>
</dbReference>
<evidence type="ECO:0000256" key="6">
    <source>
        <dbReference type="ARBA" id="ARBA00022833"/>
    </source>
</evidence>
<keyword evidence="5" id="KW-0863">Zinc-finger</keyword>
<dbReference type="Pfam" id="PF00708">
    <property type="entry name" value="Acylphosphatase"/>
    <property type="match status" value="1"/>
</dbReference>
<evidence type="ECO:0000313" key="13">
    <source>
        <dbReference type="EMBL" id="SCX57894.1"/>
    </source>
</evidence>
<evidence type="ECO:0000256" key="7">
    <source>
        <dbReference type="ARBA" id="ARBA00048220"/>
    </source>
</evidence>
<dbReference type="SUPFAM" id="SSF53067">
    <property type="entry name" value="Actin-like ATPase domain"/>
    <property type="match status" value="1"/>
</dbReference>
<dbReference type="Gene3D" id="3.30.420.360">
    <property type="match status" value="1"/>
</dbReference>
<dbReference type="GO" id="GO:0016743">
    <property type="term" value="F:carboxyl- or carbamoyltransferase activity"/>
    <property type="evidence" value="ECO:0007669"/>
    <property type="project" value="UniProtKB-UniRule"/>
</dbReference>
<dbReference type="Gene3D" id="3.90.870.30">
    <property type="match status" value="1"/>
</dbReference>
<dbReference type="Proteomes" id="UP000183569">
    <property type="component" value="Unassembled WGS sequence"/>
</dbReference>
<evidence type="ECO:0000256" key="4">
    <source>
        <dbReference type="ARBA" id="ARBA00022723"/>
    </source>
</evidence>
<dbReference type="FunFam" id="3.30.420.40:FF:000124">
    <property type="entry name" value="Carbamoyltransferase HypF"/>
    <property type="match status" value="1"/>
</dbReference>
<dbReference type="NCBIfam" id="TIGR00143">
    <property type="entry name" value="hypF"/>
    <property type="match status" value="1"/>
</dbReference>
<dbReference type="AlphaFoldDB" id="A0A1G4YWN0"/>
<protein>
    <recommendedName>
        <fullName evidence="8 9">Carbamoyltransferase HypF</fullName>
        <ecNumber evidence="9">6.2.-.-</ecNumber>
    </recommendedName>
</protein>
<dbReference type="EC" id="6.2.-.-" evidence="9"/>
<dbReference type="PROSITE" id="PS51160">
    <property type="entry name" value="ACYLPHOSPHATASE_3"/>
    <property type="match status" value="1"/>
</dbReference>
<gene>
    <name evidence="13" type="ORF">SAMN02927897_03591</name>
</gene>
<evidence type="ECO:0000256" key="2">
    <source>
        <dbReference type="ARBA" id="ARBA00008097"/>
    </source>
</evidence>
<evidence type="ECO:0000313" key="14">
    <source>
        <dbReference type="Proteomes" id="UP000183569"/>
    </source>
</evidence>
<dbReference type="InterPro" id="IPR055128">
    <property type="entry name" value="HypF_C_2"/>
</dbReference>
<dbReference type="InterPro" id="IPR041440">
    <property type="entry name" value="HypF_C"/>
</dbReference>
<dbReference type="GO" id="GO:0016874">
    <property type="term" value="F:ligase activity"/>
    <property type="evidence" value="ECO:0007669"/>
    <property type="project" value="UniProtKB-UniRule"/>
</dbReference>
<dbReference type="PANTHER" id="PTHR42959:SF1">
    <property type="entry name" value="CARBAMOYLTRANSFERASE HYPF"/>
    <property type="match status" value="1"/>
</dbReference>
<dbReference type="InterPro" id="IPR043129">
    <property type="entry name" value="ATPase_NBD"/>
</dbReference>
<dbReference type="InterPro" id="IPR051060">
    <property type="entry name" value="Carbamoyltrans_HypF-like"/>
</dbReference>
<dbReference type="EMBL" id="FMUI01000012">
    <property type="protein sequence ID" value="SCX57894.1"/>
    <property type="molecule type" value="Genomic_DNA"/>
</dbReference>
<proteinExistence type="inferred from homology"/>
<comment type="caution">
    <text evidence="13">The sequence shown here is derived from an EMBL/GenBank/DDBJ whole genome shotgun (WGS) entry which is preliminary data.</text>
</comment>
<feature type="active site" evidence="10">
    <location>
        <position position="28"/>
    </location>
</feature>
<evidence type="ECO:0000259" key="11">
    <source>
        <dbReference type="PROSITE" id="PS51160"/>
    </source>
</evidence>
<comment type="catalytic activity">
    <reaction evidence="10">
        <text>an acyl phosphate + H2O = a carboxylate + phosphate + H(+)</text>
        <dbReference type="Rhea" id="RHEA:14965"/>
        <dbReference type="ChEBI" id="CHEBI:15377"/>
        <dbReference type="ChEBI" id="CHEBI:15378"/>
        <dbReference type="ChEBI" id="CHEBI:29067"/>
        <dbReference type="ChEBI" id="CHEBI:43474"/>
        <dbReference type="ChEBI" id="CHEBI:59918"/>
        <dbReference type="EC" id="3.6.1.7"/>
    </reaction>
</comment>
<dbReference type="Pfam" id="PF22521">
    <property type="entry name" value="HypF_C_2"/>
    <property type="match status" value="1"/>
</dbReference>
<dbReference type="PIRSF" id="PIRSF006256">
    <property type="entry name" value="CMPcnvr_hdrg_mat"/>
    <property type="match status" value="1"/>
</dbReference>
<evidence type="ECO:0000256" key="10">
    <source>
        <dbReference type="PROSITE-ProRule" id="PRU00520"/>
    </source>
</evidence>
<reference evidence="13 14" key="1">
    <citation type="submission" date="2016-10" db="EMBL/GenBank/DDBJ databases">
        <authorList>
            <person name="Varghese N."/>
            <person name="Submissions S."/>
        </authorList>
    </citation>
    <scope>NUCLEOTIDE SEQUENCE [LARGE SCALE GENOMIC DNA]</scope>
    <source>
        <strain evidence="13 14">CGMCC 1.12102</strain>
    </source>
</reference>
<evidence type="ECO:0000256" key="3">
    <source>
        <dbReference type="ARBA" id="ARBA00022598"/>
    </source>
</evidence>
<accession>A0A1G4YWN0</accession>
<dbReference type="GeneID" id="23847219"/>
<feature type="domain" description="YrdC-like" evidence="12">
    <location>
        <begin position="205"/>
        <end position="381"/>
    </location>
</feature>
<sequence length="752" mass="81457">MQQCNDDTVNSNGVCLRVYGKVQGVGFRPFVWQLAQQLGLKGDVCNDAQGVEVRLLGNEREFLALLQQQCPPLARIDMVTSAPFCWSVLPLDFAIRHSAGGAMNTQIVPDAATCPACLAEMNDPSERRYRYPFINCTHCGPRFTIIHAMPYDRPNTAMASFPLCPVCEAEYRDPLDRRFHAQPVACHECGPALEWRSGEQHARGEAALQAAIALLKSGGVVAVKGIGGFHLACDATSQAAVMHLRARKHRPAKPLAVMLPGAEGVTTQAQRLLATPAAPIVLVEKERVSGLCEAIAPGLDEVGVMLPANPLQHLLAQELQRPLVMTSGNLSGKPPVISNDEALSDLADIADGFLLHNRDIVQRMDDSVVRASGEMLRRSRGYVPDAMSLPPGFNDLPPMLCLGADLKNTFCLLRGNSAVPGQHFGDLTDEGVEAQWRSALRLMQDIYDFHPEQVVVDAHPGYRTHQWASSYGLPVQTVLHHHAHAAACLGEHGWPLEGGDVIAITLDGIGMGEGGELWGGECLRVNYRECEHVGGLPAVALPGGDLAAQQPWRNLLAQMLEFVPDWQRYPETADIQRQNWPMLARAIERGVNAPKASSCGRLFDAIACALGCAPLHLSYEGEAACQLEALAASVASVEHPVQMPLCGTMLDLAAFWQSWLNWQATPAERAWAFHDALAQGLAVLVRQEAALRGIHVLVFSGGVMHNRLLKKRLQHYLAEFTLLFAHQLPAGDGGIAFGQGLVAAARAIPPAL</sequence>
<dbReference type="InterPro" id="IPR017968">
    <property type="entry name" value="Acylphosphatase_CS"/>
</dbReference>
<keyword evidence="10" id="KW-0378">Hydrolase</keyword>
<evidence type="ECO:0000256" key="9">
    <source>
        <dbReference type="PIRNR" id="PIRNR006256"/>
    </source>
</evidence>
<dbReference type="InterPro" id="IPR001792">
    <property type="entry name" value="Acylphosphatase-like_dom"/>
</dbReference>
<dbReference type="GO" id="GO:0003998">
    <property type="term" value="F:acylphosphatase activity"/>
    <property type="evidence" value="ECO:0007669"/>
    <property type="project" value="UniProtKB-EC"/>
</dbReference>
<dbReference type="PROSITE" id="PS51163">
    <property type="entry name" value="YRDC"/>
    <property type="match status" value="1"/>
</dbReference>
<dbReference type="UniPathway" id="UPA00335"/>
<dbReference type="InterPro" id="IPR011125">
    <property type="entry name" value="Znf_HypF"/>
</dbReference>
<dbReference type="Gene3D" id="3.30.420.40">
    <property type="match status" value="1"/>
</dbReference>
<dbReference type="Gene3D" id="3.30.110.120">
    <property type="match status" value="1"/>
</dbReference>
<dbReference type="InterPro" id="IPR006070">
    <property type="entry name" value="Sua5-like_dom"/>
</dbReference>
<evidence type="ECO:0000256" key="5">
    <source>
        <dbReference type="ARBA" id="ARBA00022771"/>
    </source>
</evidence>
<dbReference type="SUPFAM" id="SSF54975">
    <property type="entry name" value="Acylphosphatase/BLUF domain-like"/>
    <property type="match status" value="1"/>
</dbReference>
<name>A0A1G4YWN0_9ENTR</name>
<dbReference type="PANTHER" id="PTHR42959">
    <property type="entry name" value="CARBAMOYLTRANSFERASE"/>
    <property type="match status" value="1"/>
</dbReference>
<dbReference type="InterPro" id="IPR004421">
    <property type="entry name" value="Carbamoyltransferase_HypF"/>
</dbReference>
<feature type="domain" description="Acylphosphatase-like" evidence="11">
    <location>
        <begin position="13"/>
        <end position="97"/>
    </location>
</feature>
<organism evidence="13 14">
    <name type="scientific">Kosakonia sacchari</name>
    <dbReference type="NCBI Taxonomy" id="1158459"/>
    <lineage>
        <taxon>Bacteria</taxon>
        <taxon>Pseudomonadati</taxon>
        <taxon>Pseudomonadota</taxon>
        <taxon>Gammaproteobacteria</taxon>
        <taxon>Enterobacterales</taxon>
        <taxon>Enterobacteriaceae</taxon>
        <taxon>Kosakonia</taxon>
    </lineage>
</organism>
<comment type="function">
    <text evidence="9">Involved in the maturation of [NiFe] hydrogenases. Along with HypE, it catalyzes the synthesis of the CN ligands of the active site iron of [NiFe]-hydrogenases. HypF functions as a carbamoyl transferase using carbamoylphosphate as a substrate and transferring the carboxamido moiety in an ATP-dependent reaction to the thiolate of the C-terminal cysteine of HypE yielding a protein-S-carboxamide.</text>
</comment>